<dbReference type="GO" id="GO:0070988">
    <property type="term" value="P:demethylation"/>
    <property type="evidence" value="ECO:0007669"/>
    <property type="project" value="InterPro"/>
</dbReference>
<evidence type="ECO:0000259" key="1">
    <source>
        <dbReference type="PROSITE" id="PS51471"/>
    </source>
</evidence>
<dbReference type="PANTHER" id="PTHR12463">
    <property type="entry name" value="OXYGENASE-RELATED"/>
    <property type="match status" value="1"/>
</dbReference>
<reference evidence="2 3" key="1">
    <citation type="submission" date="2019-06" db="EMBL/GenBank/DDBJ databases">
        <title>Sequencing the genomes of 1000 actinobacteria strains.</title>
        <authorList>
            <person name="Klenk H.-P."/>
        </authorList>
    </citation>
    <scope>NUCLEOTIDE SEQUENCE [LARGE SCALE GENOMIC DNA]</scope>
    <source>
        <strain evidence="2 3">DSM 45511</strain>
    </source>
</reference>
<accession>A0A543FT97</accession>
<dbReference type="InterPro" id="IPR027450">
    <property type="entry name" value="AlkB-like"/>
</dbReference>
<dbReference type="GO" id="GO:0051213">
    <property type="term" value="F:dioxygenase activity"/>
    <property type="evidence" value="ECO:0007669"/>
    <property type="project" value="UniProtKB-KW"/>
</dbReference>
<name>A0A543FT97_9PSEU</name>
<dbReference type="OrthoDB" id="278699at2"/>
<dbReference type="PANTHER" id="PTHR12463:SF1">
    <property type="entry name" value="2-OXOGLUTARATE AND FE-DEPENDENT OXYGENASE FAMILY PROTEIN"/>
    <property type="match status" value="1"/>
</dbReference>
<dbReference type="PROSITE" id="PS51471">
    <property type="entry name" value="FE2OG_OXY"/>
    <property type="match status" value="1"/>
</dbReference>
<gene>
    <name evidence="2" type="ORF">FB388_4243</name>
</gene>
<dbReference type="InterPro" id="IPR032857">
    <property type="entry name" value="ALKBH4"/>
</dbReference>
<proteinExistence type="predicted"/>
<dbReference type="InterPro" id="IPR005123">
    <property type="entry name" value="Oxoglu/Fe-dep_dioxygenase_dom"/>
</dbReference>
<feature type="domain" description="Fe2OG dioxygenase" evidence="1">
    <location>
        <begin position="90"/>
        <end position="182"/>
    </location>
</feature>
<keyword evidence="3" id="KW-1185">Reference proteome</keyword>
<dbReference type="RefSeq" id="WP_142106159.1">
    <property type="nucleotide sequence ID" value="NZ_VFPH01000002.1"/>
</dbReference>
<sequence>MRGIAERPEGLSYHPDVLFPHEEQDLLAVVESLDLQPVEIRGQVARRTVRHFDLEYGYESWLLQPAPPLPRELEPLRERCAQLAGLAPQDLAQTLVTRYPPGATIGWHRDAPVFGPIVVGVSLLSGCVMRFQRRVGGERQVHEAALAPRSVYILSGSARSAWQHSIPAVPALRYSITFRTLRRPVAR</sequence>
<organism evidence="2 3">
    <name type="scientific">Pseudonocardia cypriaca</name>
    <dbReference type="NCBI Taxonomy" id="882449"/>
    <lineage>
        <taxon>Bacteria</taxon>
        <taxon>Bacillati</taxon>
        <taxon>Actinomycetota</taxon>
        <taxon>Actinomycetes</taxon>
        <taxon>Pseudonocardiales</taxon>
        <taxon>Pseudonocardiaceae</taxon>
        <taxon>Pseudonocardia</taxon>
    </lineage>
</organism>
<dbReference type="Gene3D" id="2.60.120.590">
    <property type="entry name" value="Alpha-ketoglutarate-dependent dioxygenase AlkB-like"/>
    <property type="match status" value="1"/>
</dbReference>
<keyword evidence="2" id="KW-0560">Oxidoreductase</keyword>
<dbReference type="Proteomes" id="UP000319818">
    <property type="component" value="Unassembled WGS sequence"/>
</dbReference>
<protein>
    <submittedName>
        <fullName evidence="2">Alkylated DNA repair dioxygenase AlkB</fullName>
    </submittedName>
</protein>
<dbReference type="SUPFAM" id="SSF51197">
    <property type="entry name" value="Clavaminate synthase-like"/>
    <property type="match status" value="1"/>
</dbReference>
<keyword evidence="2" id="KW-0223">Dioxygenase</keyword>
<dbReference type="GO" id="GO:0032451">
    <property type="term" value="F:demethylase activity"/>
    <property type="evidence" value="ECO:0007669"/>
    <property type="project" value="TreeGrafter"/>
</dbReference>
<dbReference type="AlphaFoldDB" id="A0A543FT97"/>
<dbReference type="EMBL" id="VFPH01000002">
    <property type="protein sequence ID" value="TQM37042.1"/>
    <property type="molecule type" value="Genomic_DNA"/>
</dbReference>
<evidence type="ECO:0000313" key="3">
    <source>
        <dbReference type="Proteomes" id="UP000319818"/>
    </source>
</evidence>
<dbReference type="Pfam" id="PF13532">
    <property type="entry name" value="2OG-FeII_Oxy_2"/>
    <property type="match status" value="1"/>
</dbReference>
<dbReference type="InterPro" id="IPR037151">
    <property type="entry name" value="AlkB-like_sf"/>
</dbReference>
<evidence type="ECO:0000313" key="2">
    <source>
        <dbReference type="EMBL" id="TQM37042.1"/>
    </source>
</evidence>
<comment type="caution">
    <text evidence="2">The sequence shown here is derived from an EMBL/GenBank/DDBJ whole genome shotgun (WGS) entry which is preliminary data.</text>
</comment>